<evidence type="ECO:0000256" key="2">
    <source>
        <dbReference type="SAM" id="MobiDB-lite"/>
    </source>
</evidence>
<feature type="compositionally biased region" description="Basic and acidic residues" evidence="2">
    <location>
        <begin position="359"/>
        <end position="374"/>
    </location>
</feature>
<feature type="coiled-coil region" evidence="1">
    <location>
        <begin position="542"/>
        <end position="590"/>
    </location>
</feature>
<gene>
    <name evidence="3" type="ORF">ECRASSUSDP1_LOCUS27651</name>
</gene>
<accession>A0AAD1Y7W9</accession>
<keyword evidence="4" id="KW-1185">Reference proteome</keyword>
<name>A0AAD1Y7W9_EUPCR</name>
<evidence type="ECO:0000313" key="4">
    <source>
        <dbReference type="Proteomes" id="UP001295684"/>
    </source>
</evidence>
<comment type="caution">
    <text evidence="3">The sequence shown here is derived from an EMBL/GenBank/DDBJ whole genome shotgun (WGS) entry which is preliminary data.</text>
</comment>
<protein>
    <submittedName>
        <fullName evidence="3">Uncharacterized protein</fullName>
    </submittedName>
</protein>
<reference evidence="3" key="1">
    <citation type="submission" date="2023-07" db="EMBL/GenBank/DDBJ databases">
        <authorList>
            <consortium name="AG Swart"/>
            <person name="Singh M."/>
            <person name="Singh A."/>
            <person name="Seah K."/>
            <person name="Emmerich C."/>
        </authorList>
    </citation>
    <scope>NUCLEOTIDE SEQUENCE</scope>
    <source>
        <strain evidence="3">DP1</strain>
    </source>
</reference>
<feature type="compositionally biased region" description="Low complexity" evidence="2">
    <location>
        <begin position="1"/>
        <end position="13"/>
    </location>
</feature>
<organism evidence="3 4">
    <name type="scientific">Euplotes crassus</name>
    <dbReference type="NCBI Taxonomy" id="5936"/>
    <lineage>
        <taxon>Eukaryota</taxon>
        <taxon>Sar</taxon>
        <taxon>Alveolata</taxon>
        <taxon>Ciliophora</taxon>
        <taxon>Intramacronucleata</taxon>
        <taxon>Spirotrichea</taxon>
        <taxon>Hypotrichia</taxon>
        <taxon>Euplotida</taxon>
        <taxon>Euplotidae</taxon>
        <taxon>Moneuplotes</taxon>
    </lineage>
</organism>
<keyword evidence="1" id="KW-0175">Coiled coil</keyword>
<feature type="region of interest" description="Disordered" evidence="2">
    <location>
        <begin position="1"/>
        <end position="20"/>
    </location>
</feature>
<dbReference type="AlphaFoldDB" id="A0AAD1Y7W9"/>
<proteinExistence type="predicted"/>
<feature type="region of interest" description="Disordered" evidence="2">
    <location>
        <begin position="349"/>
        <end position="401"/>
    </location>
</feature>
<dbReference type="EMBL" id="CAMPGE010028530">
    <property type="protein sequence ID" value="CAI2386050.1"/>
    <property type="molecule type" value="Genomic_DNA"/>
</dbReference>
<sequence length="602" mass="68553">MSNQQNYQYYSSNATPEPKNILKRGYQSKLKAKATNKLANSGNFTSRGFQGHLTAENSYQKDFNRTFQCRRPRKSCNKIKYKVIKNSKRHHKGIKLIRTSLNLAVTSWSTKEFSRFATKQRVNKEKSKVSLFSKIKAHSKSINKSNFCLAKFGERSSISNISHQDEQRPLKGASTNVFEDEADISEGLPELHDSPDPKLKINKSEKYEPYNKTNRSYGKSDAIENSIERITRDEPSVKITEGLSDTGSLYFKTASNAISREKEITTNVTETDRRHSTRMYSKLKQLREKALLGFLPDQQLMFVLRSNSETFSKYINLADLFHRNQEINSPPSKTRAIDSKGVIGGKKIDLSCSNSNDKNNSKTECVSHSEEQKGQDILNLPYNSDQNASVDKRSRKASCKANDSLKTPEYNILTKKMSRKAPLLGSNKKSPGLVALDMTQINQNSSEELSPSDQIQIPLPSMTCSKRLNHVKSSLNFSHAVEQSQNGGEYLLGLSHSKPTVKKCHSIRKKNQNCSLGMKNSKSFKNFKLGLMLSARVFKPERKRYNDHKEDLHLQIKQLKDQLIEKNQVNSNLSSELDQLRTENSELREYVNDLLIHEIHQL</sequence>
<dbReference type="Proteomes" id="UP001295684">
    <property type="component" value="Unassembled WGS sequence"/>
</dbReference>
<evidence type="ECO:0000313" key="3">
    <source>
        <dbReference type="EMBL" id="CAI2386050.1"/>
    </source>
</evidence>
<evidence type="ECO:0000256" key="1">
    <source>
        <dbReference type="SAM" id="Coils"/>
    </source>
</evidence>